<dbReference type="Pfam" id="PF20167">
    <property type="entry name" value="Transposase_32"/>
    <property type="match status" value="1"/>
</dbReference>
<evidence type="ECO:0000313" key="3">
    <source>
        <dbReference type="Proteomes" id="UP000824120"/>
    </source>
</evidence>
<evidence type="ECO:0000313" key="2">
    <source>
        <dbReference type="EMBL" id="KAG5609763.1"/>
    </source>
</evidence>
<name>A0A9J5Z9U9_SOLCO</name>
<dbReference type="Gene3D" id="3.40.50.300">
    <property type="entry name" value="P-loop containing nucleotide triphosphate hydrolases"/>
    <property type="match status" value="1"/>
</dbReference>
<protein>
    <recommendedName>
        <fullName evidence="1">Putative plant transposon protein domain-containing protein</fullName>
    </recommendedName>
</protein>
<sequence>MAQNSSCCKRPNRLITGTPGTGKTTTVASLAVAIELCHINVGNFANEEKLTNHWDGTFDFYYINEDLSSIWRWGLFGMNMWHPYGTHGWLAPLIYDTTPRWIEVGAPIEKKDLSITAEFWFGFISSTISAYLGSIISKRRIDLELLISQEMAMRAKKRQTYLPFPALITKLCQRAKVPRDAARYTEVTPSSSTNIRHIKVKRAAPTDTSSEDNIDSLPAEVSSHTLASGPSGISATSTFSHILGISTSSQLVKITQAMILKMGNLAYSVDVRATRLERSILRMIESAILATLTPLRASVDDLATRVIVCESRHREASEVTTLQVEVAYLRKDVDYLKSTDFTSLLKDVDDEDAPEIPPTTTGDVHRDETALNESNAETDEEQIQMQEKSIYRGLPDLAGMSMQSVVQTSLTETFLAAPSATTVPAEVPLGTET</sequence>
<keyword evidence="3" id="KW-1185">Reference proteome</keyword>
<dbReference type="EMBL" id="JACXVP010000004">
    <property type="protein sequence ID" value="KAG5609763.1"/>
    <property type="molecule type" value="Genomic_DNA"/>
</dbReference>
<proteinExistence type="predicted"/>
<evidence type="ECO:0000259" key="1">
    <source>
        <dbReference type="Pfam" id="PF20167"/>
    </source>
</evidence>
<accession>A0A9J5Z9U9</accession>
<gene>
    <name evidence="2" type="ORF">H5410_021044</name>
</gene>
<organism evidence="2 3">
    <name type="scientific">Solanum commersonii</name>
    <name type="common">Commerson's wild potato</name>
    <name type="synonym">Commerson's nightshade</name>
    <dbReference type="NCBI Taxonomy" id="4109"/>
    <lineage>
        <taxon>Eukaryota</taxon>
        <taxon>Viridiplantae</taxon>
        <taxon>Streptophyta</taxon>
        <taxon>Embryophyta</taxon>
        <taxon>Tracheophyta</taxon>
        <taxon>Spermatophyta</taxon>
        <taxon>Magnoliopsida</taxon>
        <taxon>eudicotyledons</taxon>
        <taxon>Gunneridae</taxon>
        <taxon>Pentapetalae</taxon>
        <taxon>asterids</taxon>
        <taxon>lamiids</taxon>
        <taxon>Solanales</taxon>
        <taxon>Solanaceae</taxon>
        <taxon>Solanoideae</taxon>
        <taxon>Solaneae</taxon>
        <taxon>Solanum</taxon>
    </lineage>
</organism>
<dbReference type="Proteomes" id="UP000824120">
    <property type="component" value="Chromosome 4"/>
</dbReference>
<dbReference type="OrthoDB" id="1306244at2759"/>
<dbReference type="PANTHER" id="PTHR33180:SF31">
    <property type="entry name" value="POLYPROTEIN PROTEIN"/>
    <property type="match status" value="1"/>
</dbReference>
<dbReference type="InterPro" id="IPR027417">
    <property type="entry name" value="P-loop_NTPase"/>
</dbReference>
<dbReference type="InterPro" id="IPR046796">
    <property type="entry name" value="Transposase_32_dom"/>
</dbReference>
<dbReference type="AlphaFoldDB" id="A0A9J5Z9U9"/>
<comment type="caution">
    <text evidence="2">The sequence shown here is derived from an EMBL/GenBank/DDBJ whole genome shotgun (WGS) entry which is preliminary data.</text>
</comment>
<reference evidence="2 3" key="1">
    <citation type="submission" date="2020-09" db="EMBL/GenBank/DDBJ databases">
        <title>De no assembly of potato wild relative species, Solanum commersonii.</title>
        <authorList>
            <person name="Cho K."/>
        </authorList>
    </citation>
    <scope>NUCLEOTIDE SEQUENCE [LARGE SCALE GENOMIC DNA]</scope>
    <source>
        <strain evidence="2">LZ3.2</strain>
        <tissue evidence="2">Leaf</tissue>
    </source>
</reference>
<dbReference type="SUPFAM" id="SSF52540">
    <property type="entry name" value="P-loop containing nucleoside triphosphate hydrolases"/>
    <property type="match status" value="1"/>
</dbReference>
<dbReference type="PANTHER" id="PTHR33180">
    <property type="entry name" value="PHOTOSYSTEM II CP43 REACTION CENTER PROTEIN"/>
    <property type="match status" value="1"/>
</dbReference>
<feature type="domain" description="Putative plant transposon protein" evidence="1">
    <location>
        <begin position="91"/>
        <end position="178"/>
    </location>
</feature>